<reference evidence="8 9" key="1">
    <citation type="submission" date="2019-08" db="EMBL/GenBank/DDBJ databases">
        <title>Whole-genome Sequencing of e-waste polymer degrading bacterium Pseudomonas sp. strain PE08.</title>
        <authorList>
            <person name="Kirdat K."/>
            <person name="Debbarma P."/>
            <person name="Narawade N."/>
            <person name="Suyal D."/>
            <person name="Thorat V."/>
            <person name="Shouche Y."/>
            <person name="Goel R."/>
            <person name="Yadav A."/>
        </authorList>
    </citation>
    <scope>NUCLEOTIDE SEQUENCE [LARGE SCALE GENOMIC DNA]</scope>
    <source>
        <strain evidence="8 9">PE08</strain>
    </source>
</reference>
<dbReference type="PANTHER" id="PTHR30457:SF0">
    <property type="entry name" value="PHOSPHATASE, PUTATIVE (AFU_ORTHOLOGUE AFUA_4G01070)-RELATED"/>
    <property type="match status" value="1"/>
</dbReference>
<comment type="catalytic activity">
    <reaction evidence="1">
        <text>a ribonucleoside 5'-phosphate + H2O = a ribonucleoside + phosphate</text>
        <dbReference type="Rhea" id="RHEA:12484"/>
        <dbReference type="ChEBI" id="CHEBI:15377"/>
        <dbReference type="ChEBI" id="CHEBI:18254"/>
        <dbReference type="ChEBI" id="CHEBI:43474"/>
        <dbReference type="ChEBI" id="CHEBI:58043"/>
        <dbReference type="EC" id="3.1.3.5"/>
    </reaction>
</comment>
<dbReference type="Gene3D" id="3.40.1210.10">
    <property type="entry name" value="Survival protein SurE-like phosphatase/nucleotidase"/>
    <property type="match status" value="1"/>
</dbReference>
<evidence type="ECO:0000313" key="8">
    <source>
        <dbReference type="EMBL" id="QEY61587.1"/>
    </source>
</evidence>
<evidence type="ECO:0000313" key="9">
    <source>
        <dbReference type="Proteomes" id="UP000327179"/>
    </source>
</evidence>
<dbReference type="Proteomes" id="UP000327179">
    <property type="component" value="Chromosome"/>
</dbReference>
<proteinExistence type="inferred from homology"/>
<keyword evidence="9" id="KW-1185">Reference proteome</keyword>
<dbReference type="EMBL" id="CP043311">
    <property type="protein sequence ID" value="QEY61587.1"/>
    <property type="molecule type" value="Genomic_DNA"/>
</dbReference>
<gene>
    <name evidence="8" type="ORF">FXN65_05770</name>
</gene>
<dbReference type="RefSeq" id="WP_151132133.1">
    <property type="nucleotide sequence ID" value="NZ_CP043311.1"/>
</dbReference>
<dbReference type="PANTHER" id="PTHR30457">
    <property type="entry name" value="5'-NUCLEOTIDASE SURE"/>
    <property type="match status" value="1"/>
</dbReference>
<protein>
    <recommendedName>
        <fullName evidence="3">5'-nucleotidase</fullName>
        <ecNumber evidence="3">3.1.3.5</ecNumber>
    </recommendedName>
</protein>
<accession>A0A5J6QGK2</accession>
<dbReference type="InterPro" id="IPR030048">
    <property type="entry name" value="SurE"/>
</dbReference>
<dbReference type="InterPro" id="IPR002828">
    <property type="entry name" value="SurE-like_Pase/nucleotidase"/>
</dbReference>
<feature type="signal peptide" evidence="6">
    <location>
        <begin position="1"/>
        <end position="23"/>
    </location>
</feature>
<dbReference type="EC" id="3.1.3.5" evidence="3"/>
<evidence type="ECO:0000256" key="5">
    <source>
        <dbReference type="ARBA" id="ARBA00022801"/>
    </source>
</evidence>
<feature type="chain" id="PRO_5023936206" description="5'-nucleotidase" evidence="6">
    <location>
        <begin position="24"/>
        <end position="330"/>
    </location>
</feature>
<organism evidence="8 9">
    <name type="scientific">Metapseudomonas lalkuanensis</name>
    <dbReference type="NCBI Taxonomy" id="2604832"/>
    <lineage>
        <taxon>Bacteria</taxon>
        <taxon>Pseudomonadati</taxon>
        <taxon>Pseudomonadota</taxon>
        <taxon>Gammaproteobacteria</taxon>
        <taxon>Pseudomonadales</taxon>
        <taxon>Pseudomonadaceae</taxon>
        <taxon>Metapseudomonas</taxon>
    </lineage>
</organism>
<dbReference type="AlphaFoldDB" id="A0A5J6QGK2"/>
<dbReference type="GO" id="GO:0046872">
    <property type="term" value="F:metal ion binding"/>
    <property type="evidence" value="ECO:0007669"/>
    <property type="project" value="UniProtKB-KW"/>
</dbReference>
<dbReference type="Pfam" id="PF01975">
    <property type="entry name" value="SurE"/>
    <property type="match status" value="1"/>
</dbReference>
<sequence>MTHTLLKSAISLAALSISLQASALNILLTNDDGCRAPGIDAVYQALVAAGHQVTLVGPQNDSSGIGAASVVVPGQAVAITQLAQDKYCVGAPAGYTPPAGKTSAIGTPVDAVNVGLDLLLKDNRPDLVVSGTNFGDNVGPLTQMSGTVNAAVRAMFKGVPAVAVSTAIDLQLIAQNPQAGYQKTLNAMDDTARFAVRVINRAAAIGAEAKRICDKSHGKAKPYCETNVIGLPGNTGLNINYPALESGEVTGVAFAPISDWGNVVFQPQQGADGVVRVNLVPPPAPTAEQKQGDAYQLSLGKAVITPIDGNYTASPLVQAQAKLMLGGVQP</sequence>
<keyword evidence="6" id="KW-0732">Signal</keyword>
<evidence type="ECO:0000256" key="3">
    <source>
        <dbReference type="ARBA" id="ARBA00012643"/>
    </source>
</evidence>
<evidence type="ECO:0000256" key="2">
    <source>
        <dbReference type="ARBA" id="ARBA00011062"/>
    </source>
</evidence>
<dbReference type="GO" id="GO:0008253">
    <property type="term" value="F:5'-nucleotidase activity"/>
    <property type="evidence" value="ECO:0007669"/>
    <property type="project" value="UniProtKB-EC"/>
</dbReference>
<evidence type="ECO:0000256" key="4">
    <source>
        <dbReference type="ARBA" id="ARBA00022723"/>
    </source>
</evidence>
<name>A0A5J6QGK2_9GAMM</name>
<dbReference type="SUPFAM" id="SSF64167">
    <property type="entry name" value="SurE-like"/>
    <property type="match status" value="1"/>
</dbReference>
<evidence type="ECO:0000259" key="7">
    <source>
        <dbReference type="Pfam" id="PF01975"/>
    </source>
</evidence>
<dbReference type="InterPro" id="IPR036523">
    <property type="entry name" value="SurE-like_sf"/>
</dbReference>
<feature type="domain" description="Survival protein SurE-like phosphatase/nucleotidase" evidence="7">
    <location>
        <begin position="26"/>
        <end position="258"/>
    </location>
</feature>
<comment type="similarity">
    <text evidence="2">Belongs to the SurE nucleotidase family.</text>
</comment>
<dbReference type="KEGG" id="plal:FXN65_05770"/>
<evidence type="ECO:0000256" key="1">
    <source>
        <dbReference type="ARBA" id="ARBA00000815"/>
    </source>
</evidence>
<evidence type="ECO:0000256" key="6">
    <source>
        <dbReference type="SAM" id="SignalP"/>
    </source>
</evidence>
<keyword evidence="5" id="KW-0378">Hydrolase</keyword>
<keyword evidence="4" id="KW-0479">Metal-binding</keyword>